<organism evidence="18 19">
    <name type="scientific">Saccharibacillus alkalitolerans</name>
    <dbReference type="NCBI Taxonomy" id="2705290"/>
    <lineage>
        <taxon>Bacteria</taxon>
        <taxon>Bacillati</taxon>
        <taxon>Bacillota</taxon>
        <taxon>Bacilli</taxon>
        <taxon>Bacillales</taxon>
        <taxon>Paenibacillaceae</taxon>
        <taxon>Saccharibacillus</taxon>
    </lineage>
</organism>
<evidence type="ECO:0000256" key="10">
    <source>
        <dbReference type="ARBA" id="ARBA00022840"/>
    </source>
</evidence>
<dbReference type="InterPro" id="IPR050428">
    <property type="entry name" value="TCS_sensor_his_kinase"/>
</dbReference>
<evidence type="ECO:0000256" key="1">
    <source>
        <dbReference type="ARBA" id="ARBA00000085"/>
    </source>
</evidence>
<dbReference type="RefSeq" id="WP_166274881.1">
    <property type="nucleotide sequence ID" value="NZ_JAAFGS010000004.1"/>
</dbReference>
<comment type="caution">
    <text evidence="18">The sequence shown here is derived from an EMBL/GenBank/DDBJ whole genome shotgun (WGS) entry which is preliminary data.</text>
</comment>
<dbReference type="SMART" id="SM00388">
    <property type="entry name" value="HisKA"/>
    <property type="match status" value="1"/>
</dbReference>
<feature type="transmembrane region" description="Helical" evidence="15">
    <location>
        <begin position="227"/>
        <end position="248"/>
    </location>
</feature>
<evidence type="ECO:0000256" key="15">
    <source>
        <dbReference type="SAM" id="Phobius"/>
    </source>
</evidence>
<dbReference type="SUPFAM" id="SSF47384">
    <property type="entry name" value="Homodimeric domain of signal transducing histidine kinase"/>
    <property type="match status" value="1"/>
</dbReference>
<accession>A0ABX0F5M5</accession>
<dbReference type="InterPro" id="IPR036097">
    <property type="entry name" value="HisK_dim/P_sf"/>
</dbReference>
<dbReference type="Gene3D" id="1.10.287.130">
    <property type="match status" value="1"/>
</dbReference>
<feature type="compositionally biased region" description="Basic and acidic residues" evidence="14">
    <location>
        <begin position="1"/>
        <end position="14"/>
    </location>
</feature>
<reference evidence="18 19" key="1">
    <citation type="submission" date="2020-01" db="EMBL/GenBank/DDBJ databases">
        <title>Polyphasic characterisation and genomic insights into a novel alkali tolerant bacterium VR-M41.</title>
        <authorList>
            <person name="Vemuluri V.R."/>
        </authorList>
    </citation>
    <scope>NUCLEOTIDE SEQUENCE [LARGE SCALE GENOMIC DNA]</scope>
    <source>
        <strain evidence="18 19">VR-M41</strain>
    </source>
</reference>
<dbReference type="Gene3D" id="3.30.565.10">
    <property type="entry name" value="Histidine kinase-like ATPase, C-terminal domain"/>
    <property type="match status" value="1"/>
</dbReference>
<keyword evidence="6" id="KW-0808">Transferase</keyword>
<evidence type="ECO:0000256" key="8">
    <source>
        <dbReference type="ARBA" id="ARBA00022741"/>
    </source>
</evidence>
<dbReference type="InterPro" id="IPR003661">
    <property type="entry name" value="HisK_dim/P_dom"/>
</dbReference>
<feature type="region of interest" description="Disordered" evidence="14">
    <location>
        <begin position="1"/>
        <end position="66"/>
    </location>
</feature>
<keyword evidence="11 15" id="KW-1133">Transmembrane helix</keyword>
<dbReference type="EC" id="2.7.13.3" evidence="3"/>
<dbReference type="PANTHER" id="PTHR45436:SF5">
    <property type="entry name" value="SENSOR HISTIDINE KINASE TRCS"/>
    <property type="match status" value="1"/>
</dbReference>
<evidence type="ECO:0000256" key="6">
    <source>
        <dbReference type="ARBA" id="ARBA00022679"/>
    </source>
</evidence>
<dbReference type="Proteomes" id="UP000800303">
    <property type="component" value="Unassembled WGS sequence"/>
</dbReference>
<dbReference type="GO" id="GO:0016301">
    <property type="term" value="F:kinase activity"/>
    <property type="evidence" value="ECO:0007669"/>
    <property type="project" value="UniProtKB-KW"/>
</dbReference>
<evidence type="ECO:0000256" key="13">
    <source>
        <dbReference type="ARBA" id="ARBA00023136"/>
    </source>
</evidence>
<evidence type="ECO:0000256" key="11">
    <source>
        <dbReference type="ARBA" id="ARBA00022989"/>
    </source>
</evidence>
<dbReference type="EMBL" id="JAAFGS010000004">
    <property type="protein sequence ID" value="NGZ76246.1"/>
    <property type="molecule type" value="Genomic_DNA"/>
</dbReference>
<dbReference type="PROSITE" id="PS50885">
    <property type="entry name" value="HAMP"/>
    <property type="match status" value="1"/>
</dbReference>
<evidence type="ECO:0000256" key="5">
    <source>
        <dbReference type="ARBA" id="ARBA00022553"/>
    </source>
</evidence>
<evidence type="ECO:0000256" key="9">
    <source>
        <dbReference type="ARBA" id="ARBA00022777"/>
    </source>
</evidence>
<keyword evidence="7 15" id="KW-0812">Transmembrane</keyword>
<evidence type="ECO:0000256" key="12">
    <source>
        <dbReference type="ARBA" id="ARBA00023012"/>
    </source>
</evidence>
<gene>
    <name evidence="18" type="ORF">GYN08_13030</name>
</gene>
<evidence type="ECO:0000256" key="3">
    <source>
        <dbReference type="ARBA" id="ARBA00012438"/>
    </source>
</evidence>
<evidence type="ECO:0000256" key="2">
    <source>
        <dbReference type="ARBA" id="ARBA00004651"/>
    </source>
</evidence>
<keyword evidence="19" id="KW-1185">Reference proteome</keyword>
<sequence>MAGLRRGEGKRRPTEGGAAAPESLIGRRASGEGGSSERGAGGKDVPGAAGPAEPGEDGKRSRAPRERPLKSLIQRAFHRTFLLSVLATVLTWALGLCVLALWGASLRPANYYESRIPEVVAQLQALNDPVSLSSRAEVEAIVPAEGMGYEMYDASGSRVYGSFESEGKAAIRGGADLLARLNDHVSSGGYYVQYEPLAGLDGRLAGAVALRYKLTAASANPAQGLPLVVGALLMAAAPFAYLYGFTVWSGRRLSRRLEEPFGRLIEGAEKIREHDLDFSLGPRGTGVRELNQLLAAFEQMREALRESLSREWQLERERRDMIAAVAHDLGTPLSVIRGHAEVLLEDGGKRPERAQRYAETILGAAERSIALTADLSEAARVERPDFALSPEPVDLEAAVRAKAREYAFLCRQRGAKFALEARDLRAEGERGPLRLDQHRINRVLDNLVSNTLRYAPEGGAVALELRIRPGGAEFEVRDDGPGFAEAGGGRIFEKFYREDAARASAADPGGGGHSGLGLFIARTIVRRHGGEIAAHNRPEGGACVRFSVSELD</sequence>
<feature type="compositionally biased region" description="Basic and acidic residues" evidence="14">
    <location>
        <begin position="56"/>
        <end position="66"/>
    </location>
</feature>
<dbReference type="Pfam" id="PF00672">
    <property type="entry name" value="HAMP"/>
    <property type="match status" value="1"/>
</dbReference>
<evidence type="ECO:0000313" key="19">
    <source>
        <dbReference type="Proteomes" id="UP000800303"/>
    </source>
</evidence>
<feature type="domain" description="HAMP" evidence="17">
    <location>
        <begin position="255"/>
        <end position="309"/>
    </location>
</feature>
<dbReference type="CDD" id="cd00075">
    <property type="entry name" value="HATPase"/>
    <property type="match status" value="1"/>
</dbReference>
<feature type="transmembrane region" description="Helical" evidence="15">
    <location>
        <begin position="80"/>
        <end position="104"/>
    </location>
</feature>
<proteinExistence type="predicted"/>
<dbReference type="InterPro" id="IPR036890">
    <property type="entry name" value="HATPase_C_sf"/>
</dbReference>
<evidence type="ECO:0000259" key="16">
    <source>
        <dbReference type="PROSITE" id="PS50109"/>
    </source>
</evidence>
<comment type="subcellular location">
    <subcellularLocation>
        <location evidence="2">Cell membrane</location>
        <topology evidence="2">Multi-pass membrane protein</topology>
    </subcellularLocation>
</comment>
<dbReference type="PROSITE" id="PS50109">
    <property type="entry name" value="HIS_KIN"/>
    <property type="match status" value="1"/>
</dbReference>
<dbReference type="PANTHER" id="PTHR45436">
    <property type="entry name" value="SENSOR HISTIDINE KINASE YKOH"/>
    <property type="match status" value="1"/>
</dbReference>
<dbReference type="SMART" id="SM00387">
    <property type="entry name" value="HATPase_c"/>
    <property type="match status" value="1"/>
</dbReference>
<keyword evidence="4" id="KW-1003">Cell membrane</keyword>
<dbReference type="InterPro" id="IPR003660">
    <property type="entry name" value="HAMP_dom"/>
</dbReference>
<keyword evidence="5" id="KW-0597">Phosphoprotein</keyword>
<dbReference type="Pfam" id="PF02518">
    <property type="entry name" value="HATPase_c"/>
    <property type="match status" value="1"/>
</dbReference>
<keyword evidence="10" id="KW-0067">ATP-binding</keyword>
<evidence type="ECO:0000259" key="17">
    <source>
        <dbReference type="PROSITE" id="PS50885"/>
    </source>
</evidence>
<evidence type="ECO:0000256" key="4">
    <source>
        <dbReference type="ARBA" id="ARBA00022475"/>
    </source>
</evidence>
<dbReference type="InterPro" id="IPR004358">
    <property type="entry name" value="Sig_transdc_His_kin-like_C"/>
</dbReference>
<evidence type="ECO:0000256" key="14">
    <source>
        <dbReference type="SAM" id="MobiDB-lite"/>
    </source>
</evidence>
<keyword evidence="12" id="KW-0902">Two-component regulatory system</keyword>
<dbReference type="CDD" id="cd00082">
    <property type="entry name" value="HisKA"/>
    <property type="match status" value="1"/>
</dbReference>
<dbReference type="SMART" id="SM00304">
    <property type="entry name" value="HAMP"/>
    <property type="match status" value="1"/>
</dbReference>
<evidence type="ECO:0000313" key="18">
    <source>
        <dbReference type="EMBL" id="NGZ76246.1"/>
    </source>
</evidence>
<keyword evidence="8" id="KW-0547">Nucleotide-binding</keyword>
<dbReference type="Gene3D" id="6.10.340.10">
    <property type="match status" value="1"/>
</dbReference>
<feature type="domain" description="Histidine kinase" evidence="16">
    <location>
        <begin position="324"/>
        <end position="552"/>
    </location>
</feature>
<dbReference type="SUPFAM" id="SSF55874">
    <property type="entry name" value="ATPase domain of HSP90 chaperone/DNA topoisomerase II/histidine kinase"/>
    <property type="match status" value="1"/>
</dbReference>
<protein>
    <recommendedName>
        <fullName evidence="3">histidine kinase</fullName>
        <ecNumber evidence="3">2.7.13.3</ecNumber>
    </recommendedName>
</protein>
<name>A0ABX0F5M5_9BACL</name>
<dbReference type="Pfam" id="PF00512">
    <property type="entry name" value="HisKA"/>
    <property type="match status" value="1"/>
</dbReference>
<comment type="catalytic activity">
    <reaction evidence="1">
        <text>ATP + protein L-histidine = ADP + protein N-phospho-L-histidine.</text>
        <dbReference type="EC" id="2.7.13.3"/>
    </reaction>
</comment>
<evidence type="ECO:0000256" key="7">
    <source>
        <dbReference type="ARBA" id="ARBA00022692"/>
    </source>
</evidence>
<dbReference type="InterPro" id="IPR003594">
    <property type="entry name" value="HATPase_dom"/>
</dbReference>
<keyword evidence="9 18" id="KW-0418">Kinase</keyword>
<dbReference type="PRINTS" id="PR00344">
    <property type="entry name" value="BCTRLSENSOR"/>
</dbReference>
<keyword evidence="13 15" id="KW-0472">Membrane</keyword>
<dbReference type="InterPro" id="IPR005467">
    <property type="entry name" value="His_kinase_dom"/>
</dbReference>
<dbReference type="CDD" id="cd06225">
    <property type="entry name" value="HAMP"/>
    <property type="match status" value="1"/>
</dbReference>